<reference evidence="3" key="1">
    <citation type="submission" date="2016-10" db="EMBL/GenBank/DDBJ databases">
        <authorList>
            <person name="Varghese N."/>
            <person name="Submissions S."/>
        </authorList>
    </citation>
    <scope>NUCLEOTIDE SEQUENCE [LARGE SCALE GENOMIC DNA]</scope>
    <source>
        <strain evidence="3">CGMCC 1.10369</strain>
    </source>
</reference>
<evidence type="ECO:0000313" key="3">
    <source>
        <dbReference type="Proteomes" id="UP000198778"/>
    </source>
</evidence>
<dbReference type="EMBL" id="FNIL01000004">
    <property type="protein sequence ID" value="SDN86520.1"/>
    <property type="molecule type" value="Genomic_DNA"/>
</dbReference>
<dbReference type="InterPro" id="IPR025623">
    <property type="entry name" value="YusW"/>
</dbReference>
<evidence type="ECO:0000313" key="2">
    <source>
        <dbReference type="EMBL" id="SDN86520.1"/>
    </source>
</evidence>
<accession>A0A1H0EVX4</accession>
<feature type="compositionally biased region" description="Polar residues" evidence="1">
    <location>
        <begin position="29"/>
        <end position="47"/>
    </location>
</feature>
<dbReference type="RefSeq" id="WP_175444227.1">
    <property type="nucleotide sequence ID" value="NZ_FNIL01000004.1"/>
</dbReference>
<organism evidence="2 3">
    <name type="scientific">Alkalicoccus daliensis</name>
    <dbReference type="NCBI Taxonomy" id="745820"/>
    <lineage>
        <taxon>Bacteria</taxon>
        <taxon>Bacillati</taxon>
        <taxon>Bacillota</taxon>
        <taxon>Bacilli</taxon>
        <taxon>Bacillales</taxon>
        <taxon>Bacillaceae</taxon>
        <taxon>Alkalicoccus</taxon>
    </lineage>
</organism>
<evidence type="ECO:0000256" key="1">
    <source>
        <dbReference type="SAM" id="MobiDB-lite"/>
    </source>
</evidence>
<dbReference type="Pfam" id="PF14039">
    <property type="entry name" value="YusW"/>
    <property type="match status" value="2"/>
</dbReference>
<proteinExistence type="predicted"/>
<feature type="compositionally biased region" description="Polar residues" evidence="1">
    <location>
        <begin position="54"/>
        <end position="69"/>
    </location>
</feature>
<dbReference type="PROSITE" id="PS51257">
    <property type="entry name" value="PROKAR_LIPOPROTEIN"/>
    <property type="match status" value="1"/>
</dbReference>
<feature type="region of interest" description="Disordered" evidence="1">
    <location>
        <begin position="20"/>
        <end position="75"/>
    </location>
</feature>
<keyword evidence="3" id="KW-1185">Reference proteome</keyword>
<gene>
    <name evidence="2" type="ORF">SAMN04488053_10489</name>
</gene>
<dbReference type="AlphaFoldDB" id="A0A1H0EVX4"/>
<protein>
    <submittedName>
        <fullName evidence="2">YusW-like protein</fullName>
    </submittedName>
</protein>
<name>A0A1H0EVX4_9BACI</name>
<sequence>MKKLITGVSALTLLAACGLNEVSPEENNTESVADTQTEADSGESAQDNIDETNAAETSASDEQTENSAEVSEFDLQIEFTNSEEWEFEYERDDYADTEIERDGKETVTGEEAAAEIEAVLEDLHITAGRPVQEIKDEVLEVLGLSTNDVQEFDLDIEFDTGESIVLDHETSDGDRGAVKELDLDIDFANNEDLEFEFDADDQEAEIERRDGSEIEGAEALEEIEALLESISIAMDRSIADMKAEVLQELDLDEDEVSEFNIDVTYENNESVKFKHDTE</sequence>
<dbReference type="Proteomes" id="UP000198778">
    <property type="component" value="Unassembled WGS sequence"/>
</dbReference>